<feature type="transmembrane region" description="Helical" evidence="8">
    <location>
        <begin position="342"/>
        <end position="367"/>
    </location>
</feature>
<reference evidence="10 11" key="1">
    <citation type="submission" date="2021-04" db="EMBL/GenBank/DDBJ databases">
        <title>Genomics, taxonomy and metabolism of representatives of sulfur bacteria of the genus Thiothrix: Thiothrix fructosivorans QT, Thiothrix unzii A1T and three new species, Thiothrix subterranea sp. nov., Thiothrix litoralis sp. nov. and 'Candidatus Thiothrix anitrata' sp. nov.</title>
        <authorList>
            <person name="Ravin N.V."/>
            <person name="Smolyakov D."/>
            <person name="Rudenko T.S."/>
            <person name="Mardanov A.V."/>
            <person name="Beletsky A.V."/>
            <person name="Markov N.D."/>
            <person name="Fomenkov A.I."/>
            <person name="Roberts R.J."/>
            <person name="Karnachuk O.V."/>
            <person name="Novikov A."/>
            <person name="Grabovich M.Y."/>
        </authorList>
    </citation>
    <scope>NUCLEOTIDE SEQUENCE [LARGE SCALE GENOMIC DNA]</scope>
    <source>
        <strain evidence="10 11">AS</strain>
    </source>
</reference>
<dbReference type="PANTHER" id="PTHR33908">
    <property type="entry name" value="MANNOSYLTRANSFERASE YKCB-RELATED"/>
    <property type="match status" value="1"/>
</dbReference>
<evidence type="ECO:0000256" key="4">
    <source>
        <dbReference type="ARBA" id="ARBA00022679"/>
    </source>
</evidence>
<keyword evidence="11" id="KW-1185">Reference proteome</keyword>
<feature type="transmembrane region" description="Helical" evidence="8">
    <location>
        <begin position="297"/>
        <end position="313"/>
    </location>
</feature>
<keyword evidence="4" id="KW-0808">Transferase</keyword>
<dbReference type="EMBL" id="CP072801">
    <property type="protein sequence ID" value="QTR45723.1"/>
    <property type="molecule type" value="Genomic_DNA"/>
</dbReference>
<keyword evidence="7 8" id="KW-0472">Membrane</keyword>
<name>A0ABX7WTK5_9GAMM</name>
<dbReference type="RefSeq" id="WP_210222116.1">
    <property type="nucleotide sequence ID" value="NZ_CP072801.1"/>
</dbReference>
<dbReference type="Pfam" id="PF13231">
    <property type="entry name" value="PMT_2"/>
    <property type="match status" value="1"/>
</dbReference>
<organism evidence="10 11">
    <name type="scientific">Thiothrix litoralis</name>
    <dbReference type="NCBI Taxonomy" id="2891210"/>
    <lineage>
        <taxon>Bacteria</taxon>
        <taxon>Pseudomonadati</taxon>
        <taxon>Pseudomonadota</taxon>
        <taxon>Gammaproteobacteria</taxon>
        <taxon>Thiotrichales</taxon>
        <taxon>Thiotrichaceae</taxon>
        <taxon>Thiothrix</taxon>
    </lineage>
</organism>
<protein>
    <submittedName>
        <fullName evidence="10">Glycosyltransferase family 39 protein</fullName>
    </submittedName>
</protein>
<evidence type="ECO:0000256" key="7">
    <source>
        <dbReference type="ARBA" id="ARBA00023136"/>
    </source>
</evidence>
<feature type="transmembrane region" description="Helical" evidence="8">
    <location>
        <begin position="123"/>
        <end position="152"/>
    </location>
</feature>
<keyword evidence="2" id="KW-1003">Cell membrane</keyword>
<feature type="transmembrane region" description="Helical" evidence="8">
    <location>
        <begin position="387"/>
        <end position="406"/>
    </location>
</feature>
<keyword evidence="3" id="KW-0328">Glycosyltransferase</keyword>
<feature type="transmembrane region" description="Helical" evidence="8">
    <location>
        <begin position="264"/>
        <end position="285"/>
    </location>
</feature>
<feature type="transmembrane region" description="Helical" evidence="8">
    <location>
        <begin position="172"/>
        <end position="200"/>
    </location>
</feature>
<sequence length="518" mass="58174">MRVASGLRHWLLHSGDGFLLPLVILAFFWQLGTPALFDLDEGAFSAATWEMLQRGDFITTFLNGEPRFDKPILIYWLQAISVSAFGLHEWSVRLPSALAASAWVTATYYFAKPRMPRRNAILAAVMVATSAMIVIIGRAAIADAVLNLLIALTLFDVWRYWEQPTRMVLFRVFLWLGLGFLCKGPVAVAIPLVVSAFLYISHGQWRIWLKTVFSPYGLAVFLAVAAPWYLLEYQAQGQAFIDGFFFKHNVSRFSDTMEGHGGEVWYYLVALPLIIMPFGGLLVQLLKNISGQGIERFLWFWFAFVFVFFSFSNTQLPHYLLYGITPLLLLLAMHCGENPNRWLAVVPAALVALVLLFLPEVLTSAVAKNPTPYFQGLLEQSQQVTGLYYRVATGIYLLALLALLLWPQVQNHLRLLGVAVLQTLFLGSVLLPVVAYTQQSAVKEAARFARHYLVDSVIVMDGVNMPSFTTYRETVTPRRAPVVGEYVFTKADYLQPVENYLVVFKQGGLVLAKKVNAP</sequence>
<comment type="subcellular location">
    <subcellularLocation>
        <location evidence="1">Cell membrane</location>
        <topology evidence="1">Multi-pass membrane protein</topology>
    </subcellularLocation>
</comment>
<keyword evidence="5 8" id="KW-0812">Transmembrane</keyword>
<feature type="domain" description="Glycosyltransferase RgtA/B/C/D-like" evidence="9">
    <location>
        <begin position="69"/>
        <end position="228"/>
    </location>
</feature>
<evidence type="ECO:0000256" key="1">
    <source>
        <dbReference type="ARBA" id="ARBA00004651"/>
    </source>
</evidence>
<feature type="transmembrane region" description="Helical" evidence="8">
    <location>
        <begin position="12"/>
        <end position="31"/>
    </location>
</feature>
<evidence type="ECO:0000256" key="3">
    <source>
        <dbReference type="ARBA" id="ARBA00022676"/>
    </source>
</evidence>
<feature type="transmembrane region" description="Helical" evidence="8">
    <location>
        <begin position="413"/>
        <end position="436"/>
    </location>
</feature>
<dbReference type="InterPro" id="IPR050297">
    <property type="entry name" value="LipidA_mod_glycosyltrf_83"/>
</dbReference>
<dbReference type="PANTHER" id="PTHR33908:SF3">
    <property type="entry name" value="UNDECAPRENYL PHOSPHATE-ALPHA-4-AMINO-4-DEOXY-L-ARABINOSE ARABINOSYL TRANSFERASE"/>
    <property type="match status" value="1"/>
</dbReference>
<evidence type="ECO:0000256" key="8">
    <source>
        <dbReference type="SAM" id="Phobius"/>
    </source>
</evidence>
<evidence type="ECO:0000256" key="5">
    <source>
        <dbReference type="ARBA" id="ARBA00022692"/>
    </source>
</evidence>
<feature type="transmembrane region" description="Helical" evidence="8">
    <location>
        <begin position="92"/>
        <end position="111"/>
    </location>
</feature>
<feature type="transmembrane region" description="Helical" evidence="8">
    <location>
        <begin position="212"/>
        <end position="230"/>
    </location>
</feature>
<accession>A0ABX7WTK5</accession>
<evidence type="ECO:0000256" key="6">
    <source>
        <dbReference type="ARBA" id="ARBA00022989"/>
    </source>
</evidence>
<evidence type="ECO:0000313" key="10">
    <source>
        <dbReference type="EMBL" id="QTR45723.1"/>
    </source>
</evidence>
<dbReference type="Proteomes" id="UP000672039">
    <property type="component" value="Chromosome"/>
</dbReference>
<dbReference type="InterPro" id="IPR038731">
    <property type="entry name" value="RgtA/B/C-like"/>
</dbReference>
<evidence type="ECO:0000256" key="2">
    <source>
        <dbReference type="ARBA" id="ARBA00022475"/>
    </source>
</evidence>
<evidence type="ECO:0000313" key="11">
    <source>
        <dbReference type="Proteomes" id="UP000672039"/>
    </source>
</evidence>
<proteinExistence type="predicted"/>
<evidence type="ECO:0000259" key="9">
    <source>
        <dbReference type="Pfam" id="PF13231"/>
    </source>
</evidence>
<gene>
    <name evidence="10" type="ORF">J9253_17285</name>
</gene>
<keyword evidence="6 8" id="KW-1133">Transmembrane helix</keyword>